<reference evidence="9" key="1">
    <citation type="submission" date="2012-12" db="EMBL/GenBank/DDBJ databases">
        <authorList>
            <person name="Hellsten U."/>
            <person name="Grimwood J."/>
            <person name="Chapman J.A."/>
            <person name="Shapiro H."/>
            <person name="Aerts A."/>
            <person name="Otillar R.P."/>
            <person name="Terry A.Y."/>
            <person name="Boore J.L."/>
            <person name="Simakov O."/>
            <person name="Marletaz F."/>
            <person name="Cho S.-J."/>
            <person name="Edsinger-Gonzales E."/>
            <person name="Havlak P."/>
            <person name="Kuo D.-H."/>
            <person name="Larsson T."/>
            <person name="Lv J."/>
            <person name="Arendt D."/>
            <person name="Savage R."/>
            <person name="Osoegawa K."/>
            <person name="de Jong P."/>
            <person name="Lindberg D.R."/>
            <person name="Seaver E.C."/>
            <person name="Weisblat D.A."/>
            <person name="Putnam N.H."/>
            <person name="Grigoriev I.V."/>
            <person name="Rokhsar D.S."/>
        </authorList>
    </citation>
    <scope>NUCLEOTIDE SEQUENCE</scope>
    <source>
        <strain evidence="9">I ESC-2004</strain>
    </source>
</reference>
<keyword evidence="5" id="KW-0067">ATP-binding</keyword>
<comment type="similarity">
    <text evidence="1">Belongs to the methylthioribose kinase family.</text>
</comment>
<dbReference type="OrthoDB" id="2461at2759"/>
<evidence type="ECO:0000256" key="3">
    <source>
        <dbReference type="ARBA" id="ARBA00022741"/>
    </source>
</evidence>
<dbReference type="HOGENOM" id="CLU_033681_0_0_1"/>
<evidence type="ECO:0000259" key="6">
    <source>
        <dbReference type="Pfam" id="PF01636"/>
    </source>
</evidence>
<dbReference type="GO" id="GO:0005524">
    <property type="term" value="F:ATP binding"/>
    <property type="evidence" value="ECO:0007669"/>
    <property type="project" value="UniProtKB-KW"/>
</dbReference>
<keyword evidence="4" id="KW-0418">Kinase</keyword>
<dbReference type="EnsemblMetazoa" id="CapteT221568">
    <property type="protein sequence ID" value="CapteP221568"/>
    <property type="gene ID" value="CapteG221568"/>
</dbReference>
<evidence type="ECO:0000256" key="5">
    <source>
        <dbReference type="ARBA" id="ARBA00022840"/>
    </source>
</evidence>
<dbReference type="Proteomes" id="UP000014760">
    <property type="component" value="Unassembled WGS sequence"/>
</dbReference>
<dbReference type="GO" id="GO:0016301">
    <property type="term" value="F:kinase activity"/>
    <property type="evidence" value="ECO:0007669"/>
    <property type="project" value="UniProtKB-KW"/>
</dbReference>
<proteinExistence type="inferred from homology"/>
<dbReference type="PANTHER" id="PTHR34273">
    <property type="entry name" value="METHYLTHIORIBOSE KINASE"/>
    <property type="match status" value="1"/>
</dbReference>
<dbReference type="PANTHER" id="PTHR34273:SF2">
    <property type="entry name" value="METHYLTHIORIBOSE KINASE"/>
    <property type="match status" value="1"/>
</dbReference>
<evidence type="ECO:0000256" key="2">
    <source>
        <dbReference type="ARBA" id="ARBA00022679"/>
    </source>
</evidence>
<accession>R7V9N5</accession>
<reference evidence="8" key="3">
    <citation type="submission" date="2015-06" db="UniProtKB">
        <authorList>
            <consortium name="EnsemblMetazoa"/>
        </authorList>
    </citation>
    <scope>IDENTIFICATION</scope>
</reference>
<gene>
    <name evidence="7" type="ORF">CAPTEDRAFT_221568</name>
</gene>
<dbReference type="OMA" id="EMCEITE"/>
<dbReference type="Gene3D" id="3.90.1200.10">
    <property type="match status" value="1"/>
</dbReference>
<dbReference type="InterPro" id="IPR002575">
    <property type="entry name" value="Aminoglycoside_PTrfase"/>
</dbReference>
<dbReference type="Gene3D" id="3.30.200.20">
    <property type="entry name" value="Phosphorylase Kinase, domain 1"/>
    <property type="match status" value="1"/>
</dbReference>
<dbReference type="InterPro" id="IPR011009">
    <property type="entry name" value="Kinase-like_dom_sf"/>
</dbReference>
<dbReference type="STRING" id="283909.R7V9N5"/>
<evidence type="ECO:0000313" key="7">
    <source>
        <dbReference type="EMBL" id="ELU15294.1"/>
    </source>
</evidence>
<dbReference type="SUPFAM" id="SSF56112">
    <property type="entry name" value="Protein kinase-like (PK-like)"/>
    <property type="match status" value="1"/>
</dbReference>
<sequence>MSLLEADVLGVISQCQQPFVKELLVEGNLSSEDIGDGNLNDIIRVKSAQRSLIAKRFPPFTRCLGPEHWLDPRRSIYECQSLEDMNRICPGCVPQVYACDNDKHIICMEDLSNYAVLRKELIAGRVDKVAVQRIAEHIGAVHNATHVYNMEASSFQDLVKRYSGNPLVELTRNIIFVAPFDPDNSANVIQPEVKVLAESDIYRNGLILEEVHHLMQIFVSKQECLVHGDLHTGSIMVNNGTAKIFDNEFSYIGPASFDLGMLIANYFICYYAQMLTPEDNDLRRQVSYKMIEACRKTSEFYFANFCPNVPDLETFTADLISEAAGFCAIELFRRMMGVAHVEDTRHNGSIELEIVQCAQRLIHAYRRIRDIDRLLIIGLTLC</sequence>
<evidence type="ECO:0000256" key="4">
    <source>
        <dbReference type="ARBA" id="ARBA00022777"/>
    </source>
</evidence>
<evidence type="ECO:0000256" key="1">
    <source>
        <dbReference type="ARBA" id="ARBA00010165"/>
    </source>
</evidence>
<keyword evidence="2" id="KW-0808">Transferase</keyword>
<name>R7V9N5_CAPTE</name>
<evidence type="ECO:0000313" key="8">
    <source>
        <dbReference type="EnsemblMetazoa" id="CapteP221568"/>
    </source>
</evidence>
<dbReference type="EMBL" id="KB293867">
    <property type="protein sequence ID" value="ELU15294.1"/>
    <property type="molecule type" value="Genomic_DNA"/>
</dbReference>
<dbReference type="EMBL" id="AMQN01004576">
    <property type="status" value="NOT_ANNOTATED_CDS"/>
    <property type="molecule type" value="Genomic_DNA"/>
</dbReference>
<evidence type="ECO:0000313" key="9">
    <source>
        <dbReference type="Proteomes" id="UP000014760"/>
    </source>
</evidence>
<reference evidence="7 9" key="2">
    <citation type="journal article" date="2013" name="Nature">
        <title>Insights into bilaterian evolution from three spiralian genomes.</title>
        <authorList>
            <person name="Simakov O."/>
            <person name="Marletaz F."/>
            <person name="Cho S.J."/>
            <person name="Edsinger-Gonzales E."/>
            <person name="Havlak P."/>
            <person name="Hellsten U."/>
            <person name="Kuo D.H."/>
            <person name="Larsson T."/>
            <person name="Lv J."/>
            <person name="Arendt D."/>
            <person name="Savage R."/>
            <person name="Osoegawa K."/>
            <person name="de Jong P."/>
            <person name="Grimwood J."/>
            <person name="Chapman J.A."/>
            <person name="Shapiro H."/>
            <person name="Aerts A."/>
            <person name="Otillar R.P."/>
            <person name="Terry A.Y."/>
            <person name="Boore J.L."/>
            <person name="Grigoriev I.V."/>
            <person name="Lindberg D.R."/>
            <person name="Seaver E.C."/>
            <person name="Weisblat D.A."/>
            <person name="Putnam N.H."/>
            <person name="Rokhsar D.S."/>
        </authorList>
    </citation>
    <scope>NUCLEOTIDE SEQUENCE</scope>
    <source>
        <strain evidence="7 9">I ESC-2004</strain>
    </source>
</reference>
<keyword evidence="3" id="KW-0547">Nucleotide-binding</keyword>
<organism evidence="7">
    <name type="scientific">Capitella teleta</name>
    <name type="common">Polychaete worm</name>
    <dbReference type="NCBI Taxonomy" id="283909"/>
    <lineage>
        <taxon>Eukaryota</taxon>
        <taxon>Metazoa</taxon>
        <taxon>Spiralia</taxon>
        <taxon>Lophotrochozoa</taxon>
        <taxon>Annelida</taxon>
        <taxon>Polychaeta</taxon>
        <taxon>Sedentaria</taxon>
        <taxon>Scolecida</taxon>
        <taxon>Capitellidae</taxon>
        <taxon>Capitella</taxon>
    </lineage>
</organism>
<dbReference type="Pfam" id="PF01636">
    <property type="entry name" value="APH"/>
    <property type="match status" value="1"/>
</dbReference>
<keyword evidence="9" id="KW-1185">Reference proteome</keyword>
<feature type="domain" description="Aminoglycoside phosphotransferase" evidence="6">
    <location>
        <begin position="34"/>
        <end position="266"/>
    </location>
</feature>
<dbReference type="AlphaFoldDB" id="R7V9N5"/>
<protein>
    <recommendedName>
        <fullName evidence="6">Aminoglycoside phosphotransferase domain-containing protein</fullName>
    </recommendedName>
</protein>